<dbReference type="GO" id="GO:0006869">
    <property type="term" value="P:lipid transport"/>
    <property type="evidence" value="ECO:0007669"/>
    <property type="project" value="InterPro"/>
</dbReference>
<dbReference type="Gramene" id="rna-AYBTSS11_LOCUS910">
    <property type="protein sequence ID" value="CAJ1811511.1"/>
    <property type="gene ID" value="gene-AYBTSS11_LOCUS910"/>
</dbReference>
<dbReference type="AlphaFoldDB" id="A0AA86S043"/>
<evidence type="ECO:0000259" key="5">
    <source>
        <dbReference type="SMART" id="SM00499"/>
    </source>
</evidence>
<dbReference type="Gene3D" id="1.10.110.10">
    <property type="entry name" value="Plant lipid-transfer and hydrophobic proteins"/>
    <property type="match status" value="1"/>
</dbReference>
<evidence type="ECO:0000256" key="2">
    <source>
        <dbReference type="ARBA" id="ARBA00023157"/>
    </source>
</evidence>
<dbReference type="PANTHER" id="PTHR33076">
    <property type="entry name" value="NON-SPECIFIC LIPID-TRANSFER PROTEIN 2-RELATED"/>
    <property type="match status" value="1"/>
</dbReference>
<keyword evidence="3" id="KW-0446">Lipid-binding</keyword>
<protein>
    <recommendedName>
        <fullName evidence="3">Non-specific lipid-transfer protein</fullName>
    </recommendedName>
</protein>
<gene>
    <name evidence="6" type="ORF">AYBTSS11_LOCUS910</name>
</gene>
<dbReference type="CDD" id="cd01960">
    <property type="entry name" value="nsLTP1"/>
    <property type="match status" value="1"/>
</dbReference>
<dbReference type="Pfam" id="PF00234">
    <property type="entry name" value="Tryp_alpha_amyl"/>
    <property type="match status" value="1"/>
</dbReference>
<evidence type="ECO:0000313" key="7">
    <source>
        <dbReference type="Proteomes" id="UP001189624"/>
    </source>
</evidence>
<keyword evidence="3" id="KW-0813">Transport</keyword>
<accession>A0AA86S043</accession>
<evidence type="ECO:0000256" key="1">
    <source>
        <dbReference type="ARBA" id="ARBA00009748"/>
    </source>
</evidence>
<feature type="chain" id="PRO_5041682487" description="Non-specific lipid-transfer protein" evidence="4">
    <location>
        <begin position="30"/>
        <end position="120"/>
    </location>
</feature>
<keyword evidence="2" id="KW-1015">Disulfide bond</keyword>
<feature type="domain" description="Bifunctional inhibitor/plant lipid transfer protein/seed storage helical" evidence="5">
    <location>
        <begin position="33"/>
        <end position="118"/>
    </location>
</feature>
<comment type="similarity">
    <text evidence="1 3">Belongs to the plant LTP family.</text>
</comment>
<feature type="signal peptide" evidence="4">
    <location>
        <begin position="1"/>
        <end position="29"/>
    </location>
</feature>
<dbReference type="InterPro" id="IPR036312">
    <property type="entry name" value="Bifun_inhib/LTP/seed_sf"/>
</dbReference>
<organism evidence="6 7">
    <name type="scientific">Sphenostylis stenocarpa</name>
    <dbReference type="NCBI Taxonomy" id="92480"/>
    <lineage>
        <taxon>Eukaryota</taxon>
        <taxon>Viridiplantae</taxon>
        <taxon>Streptophyta</taxon>
        <taxon>Embryophyta</taxon>
        <taxon>Tracheophyta</taxon>
        <taxon>Spermatophyta</taxon>
        <taxon>Magnoliopsida</taxon>
        <taxon>eudicotyledons</taxon>
        <taxon>Gunneridae</taxon>
        <taxon>Pentapetalae</taxon>
        <taxon>rosids</taxon>
        <taxon>fabids</taxon>
        <taxon>Fabales</taxon>
        <taxon>Fabaceae</taxon>
        <taxon>Papilionoideae</taxon>
        <taxon>50 kb inversion clade</taxon>
        <taxon>NPAAA clade</taxon>
        <taxon>indigoferoid/millettioid clade</taxon>
        <taxon>Phaseoleae</taxon>
        <taxon>Sphenostylis</taxon>
    </lineage>
</organism>
<dbReference type="InterPro" id="IPR000528">
    <property type="entry name" value="Plant_nsLTP"/>
</dbReference>
<evidence type="ECO:0000313" key="6">
    <source>
        <dbReference type="EMBL" id="CAJ1811511.1"/>
    </source>
</evidence>
<proteinExistence type="inferred from homology"/>
<keyword evidence="4" id="KW-0732">Signal</keyword>
<evidence type="ECO:0000256" key="4">
    <source>
        <dbReference type="SAM" id="SignalP"/>
    </source>
</evidence>
<dbReference type="PRINTS" id="PR00382">
    <property type="entry name" value="LIPIDTRNSFER"/>
</dbReference>
<dbReference type="GO" id="GO:0008289">
    <property type="term" value="F:lipid binding"/>
    <property type="evidence" value="ECO:0007669"/>
    <property type="project" value="UniProtKB-KW"/>
</dbReference>
<reference evidence="6" key="1">
    <citation type="submission" date="2023-10" db="EMBL/GenBank/DDBJ databases">
        <authorList>
            <person name="Domelevo Entfellner J.-B."/>
        </authorList>
    </citation>
    <scope>NUCLEOTIDE SEQUENCE</scope>
</reference>
<comment type="function">
    <text evidence="3">Plant non-specific lipid-transfer proteins transfer phospholipids as well as galactolipids across membranes. May play a role in wax or cutin deposition in the cell walls of expanding epidermal cells and certain secretory tissues.</text>
</comment>
<name>A0AA86S043_9FABA</name>
<evidence type="ECO:0000256" key="3">
    <source>
        <dbReference type="RuleBase" id="RU000628"/>
    </source>
</evidence>
<sequence length="120" mass="12221">MASSQLLKVTCMVVVLMVGLGEIIPLAEAAIPCGTVQFTLASCIAFLRGPGGPVPAACCNGVKSLNNQAKTTADRQGACTCLKNTALAIPGLNLRSLATLPSNCGVNLPYKISPSIDCST</sequence>
<keyword evidence="7" id="KW-1185">Reference proteome</keyword>
<dbReference type="SUPFAM" id="SSF47699">
    <property type="entry name" value="Bifunctional inhibitor/lipid-transfer protein/seed storage 2S albumin"/>
    <property type="match status" value="1"/>
</dbReference>
<dbReference type="Proteomes" id="UP001189624">
    <property type="component" value="Chromosome 1"/>
</dbReference>
<dbReference type="InterPro" id="IPR016140">
    <property type="entry name" value="Bifunc_inhib/LTP/seed_store"/>
</dbReference>
<dbReference type="SMART" id="SM00499">
    <property type="entry name" value="AAI"/>
    <property type="match status" value="1"/>
</dbReference>
<dbReference type="EMBL" id="OY731398">
    <property type="protein sequence ID" value="CAJ1811511.1"/>
    <property type="molecule type" value="Genomic_DNA"/>
</dbReference>